<feature type="region of interest" description="Disordered" evidence="3">
    <location>
        <begin position="388"/>
        <end position="407"/>
    </location>
</feature>
<organism evidence="5 6">
    <name type="scientific">Paspalum notatum var. saurae</name>
    <dbReference type="NCBI Taxonomy" id="547442"/>
    <lineage>
        <taxon>Eukaryota</taxon>
        <taxon>Viridiplantae</taxon>
        <taxon>Streptophyta</taxon>
        <taxon>Embryophyta</taxon>
        <taxon>Tracheophyta</taxon>
        <taxon>Spermatophyta</taxon>
        <taxon>Magnoliopsida</taxon>
        <taxon>Liliopsida</taxon>
        <taxon>Poales</taxon>
        <taxon>Poaceae</taxon>
        <taxon>PACMAD clade</taxon>
        <taxon>Panicoideae</taxon>
        <taxon>Andropogonodae</taxon>
        <taxon>Paspaleae</taxon>
        <taxon>Paspalinae</taxon>
        <taxon>Paspalum</taxon>
    </lineage>
</organism>
<dbReference type="InterPro" id="IPR045173">
    <property type="entry name" value="Cdt1"/>
</dbReference>
<evidence type="ECO:0000256" key="1">
    <source>
        <dbReference type="ARBA" id="ARBA00008356"/>
    </source>
</evidence>
<dbReference type="CDD" id="cd08767">
    <property type="entry name" value="Cdt1_c"/>
    <property type="match status" value="1"/>
</dbReference>
<dbReference type="AlphaFoldDB" id="A0AAQ3WK13"/>
<feature type="compositionally biased region" description="Basic and acidic residues" evidence="3">
    <location>
        <begin position="244"/>
        <end position="255"/>
    </location>
</feature>
<dbReference type="GO" id="GO:0000278">
    <property type="term" value="P:mitotic cell cycle"/>
    <property type="evidence" value="ECO:0007669"/>
    <property type="project" value="TreeGrafter"/>
</dbReference>
<dbReference type="PANTHER" id="PTHR28637:SF1">
    <property type="entry name" value="DNA REPLICATION FACTOR CDT1"/>
    <property type="match status" value="1"/>
</dbReference>
<feature type="compositionally biased region" description="Low complexity" evidence="3">
    <location>
        <begin position="1"/>
        <end position="17"/>
    </location>
</feature>
<dbReference type="Gene3D" id="1.10.10.1420">
    <property type="entry name" value="DNA replication factor Cdt1, C-terminal WH domain"/>
    <property type="match status" value="1"/>
</dbReference>
<dbReference type="GO" id="GO:0005634">
    <property type="term" value="C:nucleus"/>
    <property type="evidence" value="ECO:0007669"/>
    <property type="project" value="TreeGrafter"/>
</dbReference>
<dbReference type="Proteomes" id="UP001341281">
    <property type="component" value="Chromosome 03"/>
</dbReference>
<dbReference type="InterPro" id="IPR032054">
    <property type="entry name" value="Cdt1_C"/>
</dbReference>
<evidence type="ECO:0000313" key="5">
    <source>
        <dbReference type="EMBL" id="WVZ64405.1"/>
    </source>
</evidence>
<feature type="region of interest" description="Disordered" evidence="3">
    <location>
        <begin position="244"/>
        <end position="319"/>
    </location>
</feature>
<dbReference type="EMBL" id="CP144747">
    <property type="protein sequence ID" value="WVZ64405.1"/>
    <property type="molecule type" value="Genomic_DNA"/>
</dbReference>
<dbReference type="GO" id="GO:0030174">
    <property type="term" value="P:regulation of DNA-templated DNA replication initiation"/>
    <property type="evidence" value="ECO:0007669"/>
    <property type="project" value="InterPro"/>
</dbReference>
<name>A0AAQ3WK13_PASNO</name>
<gene>
    <name evidence="5" type="ORF">U9M48_013918</name>
</gene>
<dbReference type="GO" id="GO:0003677">
    <property type="term" value="F:DNA binding"/>
    <property type="evidence" value="ECO:0007669"/>
    <property type="project" value="InterPro"/>
</dbReference>
<dbReference type="Pfam" id="PF16679">
    <property type="entry name" value="CDT1_C"/>
    <property type="match status" value="1"/>
</dbReference>
<evidence type="ECO:0000259" key="4">
    <source>
        <dbReference type="SMART" id="SM01075"/>
    </source>
</evidence>
<keyword evidence="2" id="KW-0131">Cell cycle</keyword>
<dbReference type="SMART" id="SM01075">
    <property type="entry name" value="CDT1"/>
    <property type="match status" value="1"/>
</dbReference>
<reference evidence="5 6" key="1">
    <citation type="submission" date="2024-02" db="EMBL/GenBank/DDBJ databases">
        <title>High-quality chromosome-scale genome assembly of Pensacola bahiagrass (Paspalum notatum Flugge var. saurae).</title>
        <authorList>
            <person name="Vega J.M."/>
            <person name="Podio M."/>
            <person name="Orjuela J."/>
            <person name="Siena L.A."/>
            <person name="Pessino S.C."/>
            <person name="Combes M.C."/>
            <person name="Mariac C."/>
            <person name="Albertini E."/>
            <person name="Pupilli F."/>
            <person name="Ortiz J.P.A."/>
            <person name="Leblanc O."/>
        </authorList>
    </citation>
    <scope>NUCLEOTIDE SEQUENCE [LARGE SCALE GENOMIC DNA]</scope>
    <source>
        <strain evidence="5">R1</strain>
        <tissue evidence="5">Leaf</tissue>
    </source>
</reference>
<dbReference type="GO" id="GO:0000076">
    <property type="term" value="P:DNA replication checkpoint signaling"/>
    <property type="evidence" value="ECO:0007669"/>
    <property type="project" value="TreeGrafter"/>
</dbReference>
<proteinExistence type="inferred from homology"/>
<dbReference type="InterPro" id="IPR014939">
    <property type="entry name" value="CDT1_Gemini-bd-like"/>
</dbReference>
<evidence type="ECO:0000256" key="2">
    <source>
        <dbReference type="ARBA" id="ARBA00023306"/>
    </source>
</evidence>
<keyword evidence="6" id="KW-1185">Reference proteome</keyword>
<dbReference type="GO" id="GO:0071163">
    <property type="term" value="P:DNA replication preinitiation complex assembly"/>
    <property type="evidence" value="ECO:0007669"/>
    <property type="project" value="InterPro"/>
</dbReference>
<dbReference type="CDD" id="cd08674">
    <property type="entry name" value="Cdt1_m"/>
    <property type="match status" value="1"/>
</dbReference>
<comment type="similarity">
    <text evidence="1">Belongs to the Cdt1 family.</text>
</comment>
<sequence length="608" mass="66922">MEKDAAPPCKKARTTAPAPAPHGLGKVAALADQVWTPEKQTKAAAVLAADQQILTPEKPEGPSARGRSVAFSVKGVRRAALGLRRPAAQAEAAVEDELESVEGELGVGAGAGRSPVKRRPEVKLPESYEMLCEFFSCLESSTRLLRMKGSKATFPNICASIQHLSERRFTYSHLAQLKYIMPEAIVINKVLLRDDTTCCMRPDLQVNLQVGAVENVEKQKGETAYLALRRIFRQRLVDFFKDHPERDDIPEHELPHPFNQTRSSMPQDMPGTPPETASPLRPSDLNGQQQTTVMSHMSQSFKRRFSQRSPISSTTTSTPTPLVKVASTISSPLSRNSLFSGDVSSSMCVDKKSSAKLSEDHKDVLCESDVSEGTPAKFASTPVRLMSATPDLKTPKRPTLATGYNTPPLKMAKRSARAKLFSTPTKGGSSVDGEKQSASMSSADADDELLSFLPQSLLQSVKEKEERALEEKETGFADQVKRQKLIASLPSTFDIIFLIYQSRQRSVLTKQELIHKIIASNPKIVDRSMCKLLFISDFLRKTFVASTICIDSDMVTTSVEEVEEHLTLLKELVPDWISEKTARSGDALCCIDTALSQSELRQRLYAAE</sequence>
<dbReference type="Pfam" id="PF08839">
    <property type="entry name" value="CDT1"/>
    <property type="match status" value="1"/>
</dbReference>
<feature type="region of interest" description="Disordered" evidence="3">
    <location>
        <begin position="1"/>
        <end position="24"/>
    </location>
</feature>
<feature type="region of interest" description="Disordered" evidence="3">
    <location>
        <begin position="421"/>
        <end position="440"/>
    </location>
</feature>
<evidence type="ECO:0000256" key="3">
    <source>
        <dbReference type="SAM" id="MobiDB-lite"/>
    </source>
</evidence>
<protein>
    <recommendedName>
        <fullName evidence="4">CDT1 Geminin-binding domain-containing protein</fullName>
    </recommendedName>
</protein>
<dbReference type="InterPro" id="IPR038090">
    <property type="entry name" value="Cdt1_C_WH_dom_sf"/>
</dbReference>
<dbReference type="InterPro" id="IPR036390">
    <property type="entry name" value="WH_DNA-bd_sf"/>
</dbReference>
<dbReference type="GO" id="GO:0070182">
    <property type="term" value="F:DNA polymerase binding"/>
    <property type="evidence" value="ECO:0007669"/>
    <property type="project" value="TreeGrafter"/>
</dbReference>
<dbReference type="SUPFAM" id="SSF46785">
    <property type="entry name" value="Winged helix' DNA-binding domain"/>
    <property type="match status" value="1"/>
</dbReference>
<dbReference type="PANTHER" id="PTHR28637">
    <property type="entry name" value="DNA REPLICATION FACTOR CDT1"/>
    <property type="match status" value="1"/>
</dbReference>
<feature type="domain" description="CDT1 Geminin-binding" evidence="4">
    <location>
        <begin position="124"/>
        <end position="256"/>
    </location>
</feature>
<feature type="compositionally biased region" description="Low complexity" evidence="3">
    <location>
        <begin position="307"/>
        <end position="319"/>
    </location>
</feature>
<accession>A0AAQ3WK13</accession>
<evidence type="ECO:0000313" key="6">
    <source>
        <dbReference type="Proteomes" id="UP001341281"/>
    </source>
</evidence>
<feature type="compositionally biased region" description="Polar residues" evidence="3">
    <location>
        <begin position="285"/>
        <end position="297"/>
    </location>
</feature>